<dbReference type="EMBL" id="JAACXV010023735">
    <property type="protein sequence ID" value="KAF7262854.1"/>
    <property type="molecule type" value="Genomic_DNA"/>
</dbReference>
<evidence type="ECO:0000313" key="1">
    <source>
        <dbReference type="EMBL" id="KAF7262854.1"/>
    </source>
</evidence>
<accession>A0A834HJS1</accession>
<organism evidence="1 2">
    <name type="scientific">Rhynchophorus ferrugineus</name>
    <name type="common">Red palm weevil</name>
    <name type="synonym">Curculio ferrugineus</name>
    <dbReference type="NCBI Taxonomy" id="354439"/>
    <lineage>
        <taxon>Eukaryota</taxon>
        <taxon>Metazoa</taxon>
        <taxon>Ecdysozoa</taxon>
        <taxon>Arthropoda</taxon>
        <taxon>Hexapoda</taxon>
        <taxon>Insecta</taxon>
        <taxon>Pterygota</taxon>
        <taxon>Neoptera</taxon>
        <taxon>Endopterygota</taxon>
        <taxon>Coleoptera</taxon>
        <taxon>Polyphaga</taxon>
        <taxon>Cucujiformia</taxon>
        <taxon>Curculionidae</taxon>
        <taxon>Dryophthorinae</taxon>
        <taxon>Rhynchophorus</taxon>
    </lineage>
</organism>
<name>A0A834HJS1_RHYFE</name>
<dbReference type="AlphaFoldDB" id="A0A834HJS1"/>
<gene>
    <name evidence="1" type="ORF">GWI33_003966</name>
</gene>
<comment type="caution">
    <text evidence="1">The sequence shown here is derived from an EMBL/GenBank/DDBJ whole genome shotgun (WGS) entry which is preliminary data.</text>
</comment>
<keyword evidence="2" id="KW-1185">Reference proteome</keyword>
<reference evidence="1" key="1">
    <citation type="submission" date="2020-08" db="EMBL/GenBank/DDBJ databases">
        <title>Genome sequencing and assembly of the red palm weevil Rhynchophorus ferrugineus.</title>
        <authorList>
            <person name="Dias G.B."/>
            <person name="Bergman C.M."/>
            <person name="Manee M."/>
        </authorList>
    </citation>
    <scope>NUCLEOTIDE SEQUENCE</scope>
    <source>
        <strain evidence="1">AA-2017</strain>
        <tissue evidence="1">Whole larva</tissue>
    </source>
</reference>
<dbReference type="Proteomes" id="UP000625711">
    <property type="component" value="Unassembled WGS sequence"/>
</dbReference>
<sequence>MDQKQFHCQTCTYHIHSGYASADRYLDDRSAYSNAPQGRIRRTWNEMAANNKRRHCDEGVVSKTWTTFRLPGWPPFLL</sequence>
<protein>
    <submittedName>
        <fullName evidence="1">Uncharacterized protein</fullName>
    </submittedName>
</protein>
<evidence type="ECO:0000313" key="2">
    <source>
        <dbReference type="Proteomes" id="UP000625711"/>
    </source>
</evidence>
<proteinExistence type="predicted"/>